<feature type="region of interest" description="Disordered" evidence="1">
    <location>
        <begin position="1"/>
        <end position="40"/>
    </location>
</feature>
<evidence type="ECO:0000313" key="3">
    <source>
        <dbReference type="Proteomes" id="UP000231279"/>
    </source>
</evidence>
<reference evidence="3" key="1">
    <citation type="journal article" date="2018" name="Gigascience">
        <title>Genome assembly of the Pink Ipe (Handroanthus impetiginosus, Bignoniaceae), a highly valued, ecologically keystone Neotropical timber forest tree.</title>
        <authorList>
            <person name="Silva-Junior O.B."/>
            <person name="Grattapaglia D."/>
            <person name="Novaes E."/>
            <person name="Collevatti R.G."/>
        </authorList>
    </citation>
    <scope>NUCLEOTIDE SEQUENCE [LARGE SCALE GENOMIC DNA]</scope>
    <source>
        <strain evidence="3">cv. UFG-1</strain>
    </source>
</reference>
<keyword evidence="3" id="KW-1185">Reference proteome</keyword>
<sequence>MDIYNSNGLSWADQWGPDPLPFETENEKKEKDSDKKSGKKKLSLKWVKNICKKSKSSSQKV</sequence>
<dbReference type="EMBL" id="NKXS01008192">
    <property type="protein sequence ID" value="PIM98654.1"/>
    <property type="molecule type" value="Genomic_DNA"/>
</dbReference>
<organism evidence="2 3">
    <name type="scientific">Handroanthus impetiginosus</name>
    <dbReference type="NCBI Taxonomy" id="429701"/>
    <lineage>
        <taxon>Eukaryota</taxon>
        <taxon>Viridiplantae</taxon>
        <taxon>Streptophyta</taxon>
        <taxon>Embryophyta</taxon>
        <taxon>Tracheophyta</taxon>
        <taxon>Spermatophyta</taxon>
        <taxon>Magnoliopsida</taxon>
        <taxon>eudicotyledons</taxon>
        <taxon>Gunneridae</taxon>
        <taxon>Pentapetalae</taxon>
        <taxon>asterids</taxon>
        <taxon>lamiids</taxon>
        <taxon>Lamiales</taxon>
        <taxon>Bignoniaceae</taxon>
        <taxon>Crescentiina</taxon>
        <taxon>Tabebuia alliance</taxon>
        <taxon>Handroanthus</taxon>
    </lineage>
</organism>
<gene>
    <name evidence="2" type="ORF">CDL12_28861</name>
</gene>
<dbReference type="AlphaFoldDB" id="A0A2G9G0I9"/>
<proteinExistence type="predicted"/>
<evidence type="ECO:0000256" key="1">
    <source>
        <dbReference type="SAM" id="MobiDB-lite"/>
    </source>
</evidence>
<name>A0A2G9G0I9_9LAMI</name>
<comment type="caution">
    <text evidence="2">The sequence shown here is derived from an EMBL/GenBank/DDBJ whole genome shotgun (WGS) entry which is preliminary data.</text>
</comment>
<evidence type="ECO:0000313" key="2">
    <source>
        <dbReference type="EMBL" id="PIM98654.1"/>
    </source>
</evidence>
<feature type="compositionally biased region" description="Basic and acidic residues" evidence="1">
    <location>
        <begin position="25"/>
        <end position="36"/>
    </location>
</feature>
<protein>
    <submittedName>
        <fullName evidence="2">Uncharacterized protein</fullName>
    </submittedName>
</protein>
<dbReference type="Proteomes" id="UP000231279">
    <property type="component" value="Unassembled WGS sequence"/>
</dbReference>
<accession>A0A2G9G0I9</accession>